<reference evidence="5 6" key="1">
    <citation type="submission" date="2017-02" db="EMBL/GenBank/DDBJ databases">
        <title>The new phylogeny of genus Mycobacterium.</title>
        <authorList>
            <person name="Tortoli E."/>
            <person name="Trovato A."/>
            <person name="Cirillo D.M."/>
        </authorList>
    </citation>
    <scope>NUCLEOTIDE SEQUENCE [LARGE SCALE GENOMIC DNA]</scope>
    <source>
        <strain evidence="5 6">RW6</strain>
    </source>
</reference>
<dbReference type="PANTHER" id="PTHR46847:SF1">
    <property type="entry name" value="D-ALLOSE-BINDING PERIPLASMIC PROTEIN-RELATED"/>
    <property type="match status" value="1"/>
</dbReference>
<dbReference type="InterPro" id="IPR028082">
    <property type="entry name" value="Peripla_BP_I"/>
</dbReference>
<dbReference type="PANTHER" id="PTHR46847">
    <property type="entry name" value="D-ALLOSE-BINDING PERIPLASMIC PROTEIN-RELATED"/>
    <property type="match status" value="1"/>
</dbReference>
<proteinExistence type="inferred from homology"/>
<dbReference type="STRING" id="1927124.BST13_02555"/>
<evidence type="ECO:0000256" key="1">
    <source>
        <dbReference type="ARBA" id="ARBA00004196"/>
    </source>
</evidence>
<name>A0A1X0BAP3_9MYCO</name>
<dbReference type="Proteomes" id="UP000192448">
    <property type="component" value="Unassembled WGS sequence"/>
</dbReference>
<sequence length="376" mass="38944">MKWTAAQRLRIGSGRQTLVLGVTAGVLVATTLTGCAGGSTGDLTAKGTCKPEDVTLVQSGRGLENEYYVSVDAGARAFAAAKGLTHNYKWIASEGDSGKQLSQIKSLLANGGECVVLNIDPNEAAIVPSMVKAVDNAGAWLVTQWNTPPGLLPSAKDSHWVAHMSVNGVPQGYDTAKALFEAMGGKGSIIALQGILDNAPAQERFKGLQKALAEYPNIKLLEDQTAGWDRTKGQDVTQSLLTKYGDQINGVWAASDSMALGALSAIKGAGKTGKIKVTGIDGLKEALGAVADPSSGYVATTQSTAVQQGAYGLNFGFAAATGQIDPATEPADHRAFYLKPLPVVTAANVATVGDPADTSKLNFSDLWAPVGQQVQS</sequence>
<evidence type="ECO:0000313" key="6">
    <source>
        <dbReference type="Proteomes" id="UP000192448"/>
    </source>
</evidence>
<evidence type="ECO:0000313" key="5">
    <source>
        <dbReference type="EMBL" id="ORA39168.1"/>
    </source>
</evidence>
<dbReference type="GO" id="GO:0030313">
    <property type="term" value="C:cell envelope"/>
    <property type="evidence" value="ECO:0007669"/>
    <property type="project" value="UniProtKB-SubCell"/>
</dbReference>
<comment type="caution">
    <text evidence="5">The sequence shown here is derived from an EMBL/GenBank/DDBJ whole genome shotgun (WGS) entry which is preliminary data.</text>
</comment>
<dbReference type="Gene3D" id="3.40.50.2300">
    <property type="match status" value="2"/>
</dbReference>
<organism evidence="5 6">
    <name type="scientific">Mycobacterium aquaticum</name>
    <dbReference type="NCBI Taxonomy" id="1927124"/>
    <lineage>
        <taxon>Bacteria</taxon>
        <taxon>Bacillati</taxon>
        <taxon>Actinomycetota</taxon>
        <taxon>Actinomycetes</taxon>
        <taxon>Mycobacteriales</taxon>
        <taxon>Mycobacteriaceae</taxon>
        <taxon>Mycobacterium</taxon>
    </lineage>
</organism>
<dbReference type="AlphaFoldDB" id="A0A1X0BAP3"/>
<comment type="subcellular location">
    <subcellularLocation>
        <location evidence="1">Cell envelope</location>
    </subcellularLocation>
</comment>
<dbReference type="PROSITE" id="PS51257">
    <property type="entry name" value="PROKAR_LIPOPROTEIN"/>
    <property type="match status" value="1"/>
</dbReference>
<evidence type="ECO:0000256" key="2">
    <source>
        <dbReference type="ARBA" id="ARBA00007639"/>
    </source>
</evidence>
<dbReference type="CDD" id="cd01536">
    <property type="entry name" value="PBP1_ABC_sugar_binding-like"/>
    <property type="match status" value="1"/>
</dbReference>
<protein>
    <recommendedName>
        <fullName evidence="4">Periplasmic binding protein domain-containing protein</fullName>
    </recommendedName>
</protein>
<gene>
    <name evidence="5" type="ORF">BST13_02555</name>
</gene>
<dbReference type="Pfam" id="PF13407">
    <property type="entry name" value="Peripla_BP_4"/>
    <property type="match status" value="1"/>
</dbReference>
<dbReference type="InterPro" id="IPR025997">
    <property type="entry name" value="SBP_2_dom"/>
</dbReference>
<keyword evidence="3" id="KW-0732">Signal</keyword>
<accession>A0A1X0BAP3</accession>
<comment type="similarity">
    <text evidence="2">Belongs to the bacterial solute-binding protein 2 family.</text>
</comment>
<dbReference type="GO" id="GO:0030246">
    <property type="term" value="F:carbohydrate binding"/>
    <property type="evidence" value="ECO:0007669"/>
    <property type="project" value="UniProtKB-ARBA"/>
</dbReference>
<dbReference type="EMBL" id="MVHF01000002">
    <property type="protein sequence ID" value="ORA39168.1"/>
    <property type="molecule type" value="Genomic_DNA"/>
</dbReference>
<evidence type="ECO:0000256" key="3">
    <source>
        <dbReference type="ARBA" id="ARBA00022729"/>
    </source>
</evidence>
<keyword evidence="6" id="KW-1185">Reference proteome</keyword>
<feature type="domain" description="Periplasmic binding protein" evidence="4">
    <location>
        <begin position="63"/>
        <end position="323"/>
    </location>
</feature>
<dbReference type="SUPFAM" id="SSF53822">
    <property type="entry name" value="Periplasmic binding protein-like I"/>
    <property type="match status" value="1"/>
</dbReference>
<evidence type="ECO:0000259" key="4">
    <source>
        <dbReference type="Pfam" id="PF13407"/>
    </source>
</evidence>